<protein>
    <submittedName>
        <fullName evidence="1">DUF192 domain-containing protein</fullName>
    </submittedName>
</protein>
<dbReference type="PANTHER" id="PTHR37953:SF1">
    <property type="entry name" value="UPF0127 PROTEIN MJ1496"/>
    <property type="match status" value="1"/>
</dbReference>
<dbReference type="EMBL" id="SHBI01000001">
    <property type="protein sequence ID" value="RZO23322.1"/>
    <property type="molecule type" value="Genomic_DNA"/>
</dbReference>
<dbReference type="Pfam" id="PF02643">
    <property type="entry name" value="DUF192"/>
    <property type="match status" value="1"/>
</dbReference>
<dbReference type="Proteomes" id="UP000315782">
    <property type="component" value="Unassembled WGS sequence"/>
</dbReference>
<proteinExistence type="predicted"/>
<accession>A0A520MQ25</accession>
<evidence type="ECO:0000313" key="1">
    <source>
        <dbReference type="EMBL" id="RZO23322.1"/>
    </source>
</evidence>
<comment type="caution">
    <text evidence="1">The sequence shown here is derived from an EMBL/GenBank/DDBJ whole genome shotgun (WGS) entry which is preliminary data.</text>
</comment>
<sequence>MSRQSQRFVPKSFNFLIFFLIASGISASEPISLEKILPNIEVVSKFQDRQKGLMYKKAIPEDYGMFFIWNTKKVQCMWMKNTYIPLSVAYMDGSGKIINIYDMVPLSKISVCSDRPALYALEVNRGWYKRNNIKVGDILDLDKILQND</sequence>
<reference evidence="1 2" key="1">
    <citation type="submission" date="2019-02" db="EMBL/GenBank/DDBJ databases">
        <title>Prokaryotic population dynamics and viral predation in marine succession experiment using metagenomics: the confinement effect.</title>
        <authorList>
            <person name="Haro-Moreno J.M."/>
            <person name="Rodriguez-Valera F."/>
            <person name="Lopez-Perez M."/>
        </authorList>
    </citation>
    <scope>NUCLEOTIDE SEQUENCE [LARGE SCALE GENOMIC DNA]</scope>
    <source>
        <strain evidence="1">MED-G163</strain>
    </source>
</reference>
<evidence type="ECO:0000313" key="2">
    <source>
        <dbReference type="Proteomes" id="UP000315782"/>
    </source>
</evidence>
<dbReference type="AlphaFoldDB" id="A0A520MQ25"/>
<dbReference type="PANTHER" id="PTHR37953">
    <property type="entry name" value="UPF0127 PROTEIN MJ1496"/>
    <property type="match status" value="1"/>
</dbReference>
<dbReference type="InterPro" id="IPR003795">
    <property type="entry name" value="DUF192"/>
</dbReference>
<name>A0A520MQ25_9GAMM</name>
<gene>
    <name evidence="1" type="ORF">EVA96_00720</name>
</gene>
<dbReference type="Gene3D" id="2.60.120.1140">
    <property type="entry name" value="Protein of unknown function DUF192"/>
    <property type="match status" value="1"/>
</dbReference>
<organism evidence="1 2">
    <name type="scientific">SAR86 cluster bacterium</name>
    <dbReference type="NCBI Taxonomy" id="2030880"/>
    <lineage>
        <taxon>Bacteria</taxon>
        <taxon>Pseudomonadati</taxon>
        <taxon>Pseudomonadota</taxon>
        <taxon>Gammaproteobacteria</taxon>
        <taxon>SAR86 cluster</taxon>
    </lineage>
</organism>
<dbReference type="InterPro" id="IPR038695">
    <property type="entry name" value="Saro_0823-like_sf"/>
</dbReference>